<proteinExistence type="predicted"/>
<evidence type="ECO:0000259" key="2">
    <source>
        <dbReference type="Pfam" id="PF13386"/>
    </source>
</evidence>
<keyword evidence="1" id="KW-0812">Transmembrane</keyword>
<keyword evidence="1" id="KW-0472">Membrane</keyword>
<reference evidence="3" key="1">
    <citation type="submission" date="2016-10" db="EMBL/GenBank/DDBJ databases">
        <authorList>
            <person name="de Groot N.N."/>
        </authorList>
    </citation>
    <scope>NUCLEOTIDE SEQUENCE</scope>
</reference>
<feature type="transmembrane region" description="Helical" evidence="1">
    <location>
        <begin position="6"/>
        <end position="30"/>
    </location>
</feature>
<evidence type="ECO:0000256" key="1">
    <source>
        <dbReference type="SAM" id="Phobius"/>
    </source>
</evidence>
<gene>
    <name evidence="3" type="ORF">MNB_SM-5-938</name>
</gene>
<dbReference type="EMBL" id="FPHH01000148">
    <property type="protein sequence ID" value="SFV70513.1"/>
    <property type="molecule type" value="Genomic_DNA"/>
</dbReference>
<dbReference type="AlphaFoldDB" id="A0A1W1CXQ8"/>
<feature type="transmembrane region" description="Helical" evidence="1">
    <location>
        <begin position="51"/>
        <end position="77"/>
    </location>
</feature>
<protein>
    <submittedName>
        <fullName evidence="3">Membrane protein, putative</fullName>
    </submittedName>
</protein>
<feature type="transmembrane region" description="Helical" evidence="1">
    <location>
        <begin position="136"/>
        <end position="159"/>
    </location>
</feature>
<sequence length="241" mass="25653">MDSVNLLTIITIAFLGSFGHCIGMCGGIVLAYSTIKIEPASSKVSKTVAHLLYNFGRVLTYTLLGAIFGALGGVVIFSNTANGVLLIVAGVAMVVAGLSLMGKIKFLTLIEHSISSANFYKKSFQKILHSKSNVSFFVLGMLNGLLPCGFVYFFAITAASTASPFYGAFVMFIFGISTIPAMFSLGFLSSLASATNFRNMMMSLSSVAVILYGIFTIFNGYSYISNPYKKVVNCCSVSSGH</sequence>
<feature type="transmembrane region" description="Helical" evidence="1">
    <location>
        <begin position="165"/>
        <end position="188"/>
    </location>
</feature>
<evidence type="ECO:0000313" key="3">
    <source>
        <dbReference type="EMBL" id="SFV70513.1"/>
    </source>
</evidence>
<organism evidence="3">
    <name type="scientific">hydrothermal vent metagenome</name>
    <dbReference type="NCBI Taxonomy" id="652676"/>
    <lineage>
        <taxon>unclassified sequences</taxon>
        <taxon>metagenomes</taxon>
        <taxon>ecological metagenomes</taxon>
    </lineage>
</organism>
<dbReference type="PANTHER" id="PTHR42208">
    <property type="entry name" value="HEAVY METAL TRANSPORTER-RELATED"/>
    <property type="match status" value="1"/>
</dbReference>
<dbReference type="PANTHER" id="PTHR42208:SF1">
    <property type="entry name" value="HEAVY METAL TRANSPORTER"/>
    <property type="match status" value="1"/>
</dbReference>
<feature type="domain" description="Urease accessory protein UreH-like transmembrane" evidence="2">
    <location>
        <begin position="9"/>
        <end position="214"/>
    </location>
</feature>
<dbReference type="InterPro" id="IPR039447">
    <property type="entry name" value="UreH-like_TM_dom"/>
</dbReference>
<keyword evidence="1" id="KW-1133">Transmembrane helix</keyword>
<feature type="transmembrane region" description="Helical" evidence="1">
    <location>
        <begin position="83"/>
        <end position="101"/>
    </location>
</feature>
<name>A0A1W1CXQ8_9ZZZZ</name>
<feature type="transmembrane region" description="Helical" evidence="1">
    <location>
        <begin position="200"/>
        <end position="221"/>
    </location>
</feature>
<accession>A0A1W1CXQ8</accession>
<dbReference type="Pfam" id="PF13386">
    <property type="entry name" value="DsbD_2"/>
    <property type="match status" value="1"/>
</dbReference>